<dbReference type="InterPro" id="IPR000210">
    <property type="entry name" value="BTB/POZ_dom"/>
</dbReference>
<dbReference type="SUPFAM" id="SSF54695">
    <property type="entry name" value="POZ domain"/>
    <property type="match status" value="1"/>
</dbReference>
<accession>A0A5J4YVC3</accession>
<gene>
    <name evidence="3" type="ORF">FVE85_3111</name>
</gene>
<dbReference type="InterPro" id="IPR011333">
    <property type="entry name" value="SKP1/BTB/POZ_sf"/>
</dbReference>
<protein>
    <recommendedName>
        <fullName evidence="2">BTB domain-containing protein</fullName>
    </recommendedName>
</protein>
<dbReference type="EMBL" id="VRMN01000004">
    <property type="protein sequence ID" value="KAA8494870.1"/>
    <property type="molecule type" value="Genomic_DNA"/>
</dbReference>
<dbReference type="Gene3D" id="3.30.710.10">
    <property type="entry name" value="Potassium Channel Kv1.1, Chain A"/>
    <property type="match status" value="1"/>
</dbReference>
<dbReference type="CDD" id="cd18186">
    <property type="entry name" value="BTB_POZ_ZBTB_KLHL-like"/>
    <property type="match status" value="1"/>
</dbReference>
<evidence type="ECO:0000256" key="1">
    <source>
        <dbReference type="SAM" id="MobiDB-lite"/>
    </source>
</evidence>
<evidence type="ECO:0000313" key="4">
    <source>
        <dbReference type="Proteomes" id="UP000324585"/>
    </source>
</evidence>
<keyword evidence="4" id="KW-1185">Reference proteome</keyword>
<dbReference type="OrthoDB" id="25620at2759"/>
<evidence type="ECO:0000313" key="3">
    <source>
        <dbReference type="EMBL" id="KAA8494870.1"/>
    </source>
</evidence>
<dbReference type="Gene3D" id="1.25.40.420">
    <property type="match status" value="1"/>
</dbReference>
<dbReference type="PANTHER" id="PTHR24410:SF23">
    <property type="entry name" value="BTB DOMAIN-CONTAINING PROTEIN-RELATED"/>
    <property type="match status" value="1"/>
</dbReference>
<reference evidence="4" key="1">
    <citation type="journal article" date="2019" name="Nat. Commun.">
        <title>Expansion of phycobilisome linker gene families in mesophilic red algae.</title>
        <authorList>
            <person name="Lee J."/>
            <person name="Kim D."/>
            <person name="Bhattacharya D."/>
            <person name="Yoon H.S."/>
        </authorList>
    </citation>
    <scope>NUCLEOTIDE SEQUENCE [LARGE SCALE GENOMIC DNA]</scope>
    <source>
        <strain evidence="4">CCMP 1328</strain>
    </source>
</reference>
<sequence length="541" mass="61406">MASLRDWRVQSVTSRSGIVATVSASALWSSDAQRNAGRAIPPDVELVVFSHAGQDAKPTVIRAHGVMLKLRSPYLKRLIEAEQQAHEAEMTGEGASRPGTMASMSRVVVPFSTAPKELWDEILRFVYTGRVSMRDECVMAMYVSAGHLGIASLQLTALKHMKNLLLSGGALSVWAMQRSKMVANHRELQNMLSGFILDHTEFAIMQHDFLHLSVREMERFLLHDSLSCPEDRIWQRVVEWASVISGVAESCELPIGPRAVLDELGAEGQDAVRSYLAPLLQPGFLRILNISPGTFARQTEPLGVASIKECALKYKVDTISLLVLQAKLDLSRARQLRYSGPQWEFEARLRRLRLVFESEHPHARGVQTSQSKRRIDVPSWWNETRVTFDVRCRLGKYSDLCFYRDEECTDKVFSLYNALNAQRVGDLATDPIWAFFRSKRRDNEFSNNPHAMALELKRVLSDKNRQLQQQQQQQQQQERQSQSSSQLPLHSVSTHSTRDQLGSATAIKSFVIQARSFYYTWYSPANFEAEWGYRFVCTPEV</sequence>
<feature type="compositionally biased region" description="Polar residues" evidence="1">
    <location>
        <begin position="491"/>
        <end position="500"/>
    </location>
</feature>
<proteinExistence type="predicted"/>
<feature type="region of interest" description="Disordered" evidence="1">
    <location>
        <begin position="465"/>
        <end position="500"/>
    </location>
</feature>
<dbReference type="AlphaFoldDB" id="A0A5J4YVC3"/>
<dbReference type="PANTHER" id="PTHR24410">
    <property type="entry name" value="HL07962P-RELATED"/>
    <property type="match status" value="1"/>
</dbReference>
<dbReference type="Proteomes" id="UP000324585">
    <property type="component" value="Unassembled WGS sequence"/>
</dbReference>
<dbReference type="OMA" id="CYESTSH"/>
<dbReference type="PROSITE" id="PS50097">
    <property type="entry name" value="BTB"/>
    <property type="match status" value="1"/>
</dbReference>
<name>A0A5J4YVC3_PORPP</name>
<comment type="caution">
    <text evidence="3">The sequence shown here is derived from an EMBL/GenBank/DDBJ whole genome shotgun (WGS) entry which is preliminary data.</text>
</comment>
<dbReference type="Pfam" id="PF07707">
    <property type="entry name" value="BACK"/>
    <property type="match status" value="1"/>
</dbReference>
<feature type="domain" description="BTB" evidence="2">
    <location>
        <begin position="42"/>
        <end position="135"/>
    </location>
</feature>
<organism evidence="3 4">
    <name type="scientific">Porphyridium purpureum</name>
    <name type="common">Red alga</name>
    <name type="synonym">Porphyridium cruentum</name>
    <dbReference type="NCBI Taxonomy" id="35688"/>
    <lineage>
        <taxon>Eukaryota</taxon>
        <taxon>Rhodophyta</taxon>
        <taxon>Bangiophyceae</taxon>
        <taxon>Porphyridiales</taxon>
        <taxon>Porphyridiaceae</taxon>
        <taxon>Porphyridium</taxon>
    </lineage>
</organism>
<dbReference type="InterPro" id="IPR051481">
    <property type="entry name" value="BTB-POZ/Galectin-3-binding"/>
</dbReference>
<dbReference type="InterPro" id="IPR011705">
    <property type="entry name" value="BACK"/>
</dbReference>
<feature type="compositionally biased region" description="Low complexity" evidence="1">
    <location>
        <begin position="466"/>
        <end position="487"/>
    </location>
</feature>
<evidence type="ECO:0000259" key="2">
    <source>
        <dbReference type="PROSITE" id="PS50097"/>
    </source>
</evidence>